<dbReference type="InterPro" id="IPR034735">
    <property type="entry name" value="NEMO_ZF"/>
</dbReference>
<feature type="region of interest" description="Disordered" evidence="15">
    <location>
        <begin position="211"/>
        <end position="252"/>
    </location>
</feature>
<feature type="compositionally biased region" description="Basic and acidic residues" evidence="15">
    <location>
        <begin position="237"/>
        <end position="252"/>
    </location>
</feature>
<dbReference type="PANTHER" id="PTHR31553">
    <property type="entry name" value="NF-KAPPA-B ESSENTIAL MODULATOR"/>
    <property type="match status" value="1"/>
</dbReference>
<evidence type="ECO:0000256" key="7">
    <source>
        <dbReference type="ARBA" id="ARBA00022771"/>
    </source>
</evidence>
<evidence type="ECO:0000256" key="6">
    <source>
        <dbReference type="ARBA" id="ARBA00022753"/>
    </source>
</evidence>
<name>A0A6P3WF61_CLUHA</name>
<feature type="region of interest" description="Disordered" evidence="15">
    <location>
        <begin position="1"/>
        <end position="20"/>
    </location>
</feature>
<evidence type="ECO:0000256" key="15">
    <source>
        <dbReference type="SAM" id="MobiDB-lite"/>
    </source>
</evidence>
<evidence type="ECO:0000256" key="1">
    <source>
        <dbReference type="ARBA" id="ARBA00004419"/>
    </source>
</evidence>
<evidence type="ECO:0000259" key="16">
    <source>
        <dbReference type="PROSITE" id="PS51801"/>
    </source>
</evidence>
<dbReference type="KEGG" id="char:105912425"/>
<keyword evidence="8 13" id="KW-0862">Zinc</keyword>
<keyword evidence="4 13" id="KW-0963">Cytoplasm</keyword>
<dbReference type="GO" id="GO:0048471">
    <property type="term" value="C:perinuclear region of cytoplasm"/>
    <property type="evidence" value="ECO:0007669"/>
    <property type="project" value="UniProtKB-SubCell"/>
</dbReference>
<feature type="coiled-coil region" evidence="14">
    <location>
        <begin position="23"/>
        <end position="96"/>
    </location>
</feature>
<accession>A0A6P3WF61</accession>
<comment type="function">
    <text evidence="13">May act by regulating membrane trafficking and cellular morphogenesis.</text>
</comment>
<dbReference type="GO" id="GO:0034067">
    <property type="term" value="P:protein localization to Golgi apparatus"/>
    <property type="evidence" value="ECO:0007669"/>
    <property type="project" value="TreeGrafter"/>
</dbReference>
<evidence type="ECO:0000313" key="18">
    <source>
        <dbReference type="RefSeq" id="XP_012696838.1"/>
    </source>
</evidence>
<evidence type="ECO:0000256" key="4">
    <source>
        <dbReference type="ARBA" id="ARBA00022490"/>
    </source>
</evidence>
<evidence type="ECO:0000256" key="2">
    <source>
        <dbReference type="ARBA" id="ARBA00004601"/>
    </source>
</evidence>
<organism evidence="17 18">
    <name type="scientific">Clupea harengus</name>
    <name type="common">Atlantic herring</name>
    <dbReference type="NCBI Taxonomy" id="7950"/>
    <lineage>
        <taxon>Eukaryota</taxon>
        <taxon>Metazoa</taxon>
        <taxon>Chordata</taxon>
        <taxon>Craniata</taxon>
        <taxon>Vertebrata</taxon>
        <taxon>Euteleostomi</taxon>
        <taxon>Actinopterygii</taxon>
        <taxon>Neopterygii</taxon>
        <taxon>Teleostei</taxon>
        <taxon>Clupei</taxon>
        <taxon>Clupeiformes</taxon>
        <taxon>Clupeoidei</taxon>
        <taxon>Clupeidae</taxon>
        <taxon>Clupea</taxon>
    </lineage>
</organism>
<keyword evidence="9 13" id="KW-0333">Golgi apparatus</keyword>
<keyword evidence="5 13" id="KW-0479">Metal-binding</keyword>
<dbReference type="GeneID" id="105912425"/>
<dbReference type="RefSeq" id="XP_012696838.1">
    <property type="nucleotide sequence ID" value="XM_012841384.3"/>
</dbReference>
<evidence type="ECO:0000256" key="13">
    <source>
        <dbReference type="RuleBase" id="RU367122"/>
    </source>
</evidence>
<dbReference type="OrthoDB" id="6343844at2759"/>
<evidence type="ECO:0000256" key="12">
    <source>
        <dbReference type="PROSITE-ProRule" id="PRU01142"/>
    </source>
</evidence>
<dbReference type="Pfam" id="PF18414">
    <property type="entry name" value="zf_C2H2_10"/>
    <property type="match status" value="1"/>
</dbReference>
<dbReference type="InterPro" id="IPR021063">
    <property type="entry name" value="NEMO_N"/>
</dbReference>
<dbReference type="GO" id="GO:0055037">
    <property type="term" value="C:recycling endosome"/>
    <property type="evidence" value="ECO:0007669"/>
    <property type="project" value="UniProtKB-SubCell"/>
</dbReference>
<keyword evidence="11 13" id="KW-0968">Cytoplasmic vesicle</keyword>
<dbReference type="PANTHER" id="PTHR31553:SF2">
    <property type="entry name" value="OPTINEURIN"/>
    <property type="match status" value="1"/>
</dbReference>
<keyword evidence="17" id="KW-1185">Reference proteome</keyword>
<dbReference type="GO" id="GO:0043122">
    <property type="term" value="P:regulation of canonical NF-kappaB signal transduction"/>
    <property type="evidence" value="ECO:0007669"/>
    <property type="project" value="TreeGrafter"/>
</dbReference>
<comment type="subcellular location">
    <subcellularLocation>
        <location evidence="13">Cytoplasm</location>
        <location evidence="13">Perinuclear region</location>
    </subcellularLocation>
    <subcellularLocation>
        <location evidence="13">Golgi apparatus</location>
    </subcellularLocation>
    <subcellularLocation>
        <location evidence="2 13">Golgi apparatus</location>
        <location evidence="2 13">trans-Golgi network</location>
    </subcellularLocation>
    <subcellularLocation>
        <location evidence="1 13">Cytoplasmic vesicle</location>
        <location evidence="1 13">Autophagosome</location>
    </subcellularLocation>
    <subcellularLocation>
        <location evidence="13">Cytoplasmic vesicle</location>
    </subcellularLocation>
    <subcellularLocation>
        <location evidence="13">Recycling endosome</location>
    </subcellularLocation>
</comment>
<evidence type="ECO:0000256" key="11">
    <source>
        <dbReference type="ARBA" id="ARBA00023329"/>
    </source>
</evidence>
<evidence type="ECO:0000256" key="14">
    <source>
        <dbReference type="SAM" id="Coils"/>
    </source>
</evidence>
<keyword evidence="6 13" id="KW-0967">Endosome</keyword>
<dbReference type="Pfam" id="PF11577">
    <property type="entry name" value="NEMO"/>
    <property type="match status" value="1"/>
</dbReference>
<dbReference type="GO" id="GO:0070530">
    <property type="term" value="F:K63-linked polyubiquitin modification-dependent protein binding"/>
    <property type="evidence" value="ECO:0007669"/>
    <property type="project" value="InterPro"/>
</dbReference>
<dbReference type="CTD" id="10133"/>
<dbReference type="InterPro" id="IPR051301">
    <property type="entry name" value="Optineurin/NFkB_EssMod"/>
</dbReference>
<dbReference type="Gene3D" id="1.20.5.390">
    <property type="entry name" value="L1 transposable element, trimerization domain"/>
    <property type="match status" value="2"/>
</dbReference>
<dbReference type="GO" id="GO:0008270">
    <property type="term" value="F:zinc ion binding"/>
    <property type="evidence" value="ECO:0007669"/>
    <property type="project" value="UniProtKB-KW"/>
</dbReference>
<dbReference type="Pfam" id="PF16516">
    <property type="entry name" value="CC2-LZ"/>
    <property type="match status" value="1"/>
</dbReference>
<gene>
    <name evidence="18" type="primary">optn</name>
</gene>
<dbReference type="PROSITE" id="PS51801">
    <property type="entry name" value="ZF_CCHC_NOA"/>
    <property type="match status" value="1"/>
</dbReference>
<reference evidence="18" key="1">
    <citation type="submission" date="2025-08" db="UniProtKB">
        <authorList>
            <consortium name="RefSeq"/>
        </authorList>
    </citation>
    <scope>IDENTIFICATION</scope>
</reference>
<evidence type="ECO:0000256" key="9">
    <source>
        <dbReference type="ARBA" id="ARBA00023034"/>
    </source>
</evidence>
<dbReference type="FunFam" id="1.20.5.390:FF:000002">
    <property type="entry name" value="NF-kappa-B essential modulator isoform X1"/>
    <property type="match status" value="1"/>
</dbReference>
<dbReference type="GO" id="GO:0005634">
    <property type="term" value="C:nucleus"/>
    <property type="evidence" value="ECO:0007669"/>
    <property type="project" value="TreeGrafter"/>
</dbReference>
<dbReference type="Proteomes" id="UP000515152">
    <property type="component" value="Chromosome 16"/>
</dbReference>
<evidence type="ECO:0000256" key="5">
    <source>
        <dbReference type="ARBA" id="ARBA00022723"/>
    </source>
</evidence>
<dbReference type="GO" id="GO:0005794">
    <property type="term" value="C:Golgi apparatus"/>
    <property type="evidence" value="ECO:0007669"/>
    <property type="project" value="UniProtKB-SubCell"/>
</dbReference>
<evidence type="ECO:0000256" key="8">
    <source>
        <dbReference type="ARBA" id="ARBA00022833"/>
    </source>
</evidence>
<sequence length="527" mass="60364">MASSTPLVNGDRGSPTEAGVGSLEEALEQMNILIMENRELKEALRQTNSSMKERFEDLSLWREKQRDEREFLEGRLEEARQRVLALSTENEGLKNQVPGQAEAGEIEVLRVQLGRVQAEKNDLVALNSELQLKMGQESPDNSFIEIRIAEGQLNVTKDIPSTQEELTASCMTRLKSEEQTVSQLLQSLRSETKRVETLETELRAARERLNELERQRQKNSEISTQTSLPLPLMDQQDADKDKQSSADKSATEVENLKAQVKTLVKELQEPQSKLDEAEKMKKNLQDRCREMEQELASLRTQLGERQQVQTENERLKLQMESLQAHNKLEQKKAQEEKNNLAQLKDAYTKLFEDYNEMKEERKRREQASMSREEANGIQMRLVAAEKALATKQQKIDDMKQELFQKEKDLDTVSVFKAQAEVYSADFYAERAAREAIHAEKERLAAQLEFVKKQKNQLEEEMDSFGRQSLGEMQRRHVPRGATPQGGARGTALRKGVEMNIPEHACPKCNEILPDLDSLQIHIMDCII</sequence>
<protein>
    <recommendedName>
        <fullName evidence="3 13">Optineurin</fullName>
    </recommendedName>
</protein>
<dbReference type="Gene3D" id="1.20.5.990">
    <property type="entry name" value="Nemo cc2-lz domain - 1d5 darpin complex"/>
    <property type="match status" value="1"/>
</dbReference>
<dbReference type="AlphaFoldDB" id="A0A6P3WF61"/>
<evidence type="ECO:0000313" key="17">
    <source>
        <dbReference type="Proteomes" id="UP000515152"/>
    </source>
</evidence>
<dbReference type="InterPro" id="IPR032419">
    <property type="entry name" value="CC2-LZ_dom"/>
</dbReference>
<proteinExistence type="predicted"/>
<dbReference type="GO" id="GO:0005776">
    <property type="term" value="C:autophagosome"/>
    <property type="evidence" value="ECO:0007669"/>
    <property type="project" value="UniProtKB-SubCell"/>
</dbReference>
<keyword evidence="10 14" id="KW-0175">Coiled coil</keyword>
<dbReference type="GO" id="GO:0090161">
    <property type="term" value="P:Golgi ribbon formation"/>
    <property type="evidence" value="ECO:0007669"/>
    <property type="project" value="TreeGrafter"/>
</dbReference>
<evidence type="ECO:0000256" key="3">
    <source>
        <dbReference type="ARBA" id="ARBA00018548"/>
    </source>
</evidence>
<evidence type="ECO:0000256" key="10">
    <source>
        <dbReference type="ARBA" id="ARBA00023054"/>
    </source>
</evidence>
<keyword evidence="7 12" id="KW-0863">Zinc-finger</keyword>
<feature type="domain" description="CCHC NOA-type" evidence="16">
    <location>
        <begin position="497"/>
        <end position="527"/>
    </location>
</feature>